<evidence type="ECO:0000256" key="1">
    <source>
        <dbReference type="SAM" id="MobiDB-lite"/>
    </source>
</evidence>
<accession>A0A9P6XM72</accession>
<evidence type="ECO:0000313" key="3">
    <source>
        <dbReference type="Proteomes" id="UP000740926"/>
    </source>
</evidence>
<organism evidence="2 3">
    <name type="scientific">Rhizopus delemar</name>
    <dbReference type="NCBI Taxonomy" id="936053"/>
    <lineage>
        <taxon>Eukaryota</taxon>
        <taxon>Fungi</taxon>
        <taxon>Fungi incertae sedis</taxon>
        <taxon>Mucoromycota</taxon>
        <taxon>Mucoromycotina</taxon>
        <taxon>Mucoromycetes</taxon>
        <taxon>Mucorales</taxon>
        <taxon>Mucorineae</taxon>
        <taxon>Rhizopodaceae</taxon>
        <taxon>Rhizopus</taxon>
    </lineage>
</organism>
<comment type="caution">
    <text evidence="2">The sequence shown here is derived from an EMBL/GenBank/DDBJ whole genome shotgun (WGS) entry which is preliminary data.</text>
</comment>
<reference evidence="2 3" key="1">
    <citation type="journal article" date="2020" name="Microb. Genom.">
        <title>Genetic diversity of clinical and environmental Mucorales isolates obtained from an investigation of mucormycosis cases among solid organ transplant recipients.</title>
        <authorList>
            <person name="Nguyen M.H."/>
            <person name="Kaul D."/>
            <person name="Muto C."/>
            <person name="Cheng S.J."/>
            <person name="Richter R.A."/>
            <person name="Bruno V.M."/>
            <person name="Liu G."/>
            <person name="Beyhan S."/>
            <person name="Sundermann A.J."/>
            <person name="Mounaud S."/>
            <person name="Pasculle A.W."/>
            <person name="Nierman W.C."/>
            <person name="Driscoll E."/>
            <person name="Cumbie R."/>
            <person name="Clancy C.J."/>
            <person name="Dupont C.L."/>
        </authorList>
    </citation>
    <scope>NUCLEOTIDE SEQUENCE [LARGE SCALE GENOMIC DNA]</scope>
    <source>
        <strain evidence="2 3">GL24</strain>
    </source>
</reference>
<keyword evidence="3" id="KW-1185">Reference proteome</keyword>
<sequence length="81" mass="8864">MRGARGNVDQDTGMRRAQPIVSPGDHVPAMAICSIRIEPVVLVPREMVSAPTATICWNMSARLPAMVISWTACWILPFSTQ</sequence>
<name>A0A9P6XM72_9FUNG</name>
<feature type="region of interest" description="Disordered" evidence="1">
    <location>
        <begin position="1"/>
        <end position="22"/>
    </location>
</feature>
<evidence type="ECO:0000313" key="2">
    <source>
        <dbReference type="EMBL" id="KAG1525715.1"/>
    </source>
</evidence>
<dbReference type="EMBL" id="JAANIU010018135">
    <property type="protein sequence ID" value="KAG1525715.1"/>
    <property type="molecule type" value="Genomic_DNA"/>
</dbReference>
<protein>
    <submittedName>
        <fullName evidence="2">Uncharacterized protein</fullName>
    </submittedName>
</protein>
<proteinExistence type="predicted"/>
<gene>
    <name evidence="2" type="ORF">G6F50_018439</name>
</gene>
<dbReference type="AlphaFoldDB" id="A0A9P6XM72"/>
<dbReference type="Proteomes" id="UP000740926">
    <property type="component" value="Unassembled WGS sequence"/>
</dbReference>